<gene>
    <name evidence="4" type="ORF">CBF35_11825</name>
</gene>
<dbReference type="AlphaFoldDB" id="A0A429ZIQ3"/>
<evidence type="ECO:0000256" key="2">
    <source>
        <dbReference type="ARBA" id="ARBA00023239"/>
    </source>
</evidence>
<evidence type="ECO:0000256" key="1">
    <source>
        <dbReference type="ARBA" id="ARBA00005254"/>
    </source>
</evidence>
<dbReference type="GeneID" id="98569027"/>
<dbReference type="PROSITE" id="PS00166">
    <property type="entry name" value="ENOYL_COA_HYDRATASE"/>
    <property type="match status" value="1"/>
</dbReference>
<accession>A0A429ZIQ3</accession>
<evidence type="ECO:0000313" key="4">
    <source>
        <dbReference type="EMBL" id="RST93568.1"/>
    </source>
</evidence>
<sequence length="261" mass="28169">MKKFENILVEVTEHIATLTINRPKSLNALNQQTLEEIGQALETIKASETVRVLIMTGAGEKAFIAGADIKEMAPKNPLEAREFSLLGNQVFKALDELPIPVIAAINGYALGGGLELAMACDLRFASENAVAGLPEVNLGVIPGFGGTQRLPRIIGVPKALELIYGAKNVKAQAGLELGLFNQVFAEADLMTETLKFAEKIVSKGPIALKFAKQAVKKGMEMPLEQGLNLESELFGLVFATEDQTEGMTAFIEKRPAEFKNQ</sequence>
<dbReference type="Gene3D" id="3.90.226.10">
    <property type="entry name" value="2-enoyl-CoA Hydratase, Chain A, domain 1"/>
    <property type="match status" value="1"/>
</dbReference>
<dbReference type="Gene3D" id="1.10.12.10">
    <property type="entry name" value="Lyase 2-enoyl-coa Hydratase, Chain A, domain 2"/>
    <property type="match status" value="1"/>
</dbReference>
<dbReference type="InterPro" id="IPR014748">
    <property type="entry name" value="Enoyl-CoA_hydra_C"/>
</dbReference>
<dbReference type="OrthoDB" id="9775794at2"/>
<dbReference type="RefSeq" id="WP_126781355.1">
    <property type="nucleotide sequence ID" value="NZ_NGJU01000018.1"/>
</dbReference>
<comment type="similarity">
    <text evidence="1 3">Belongs to the enoyl-CoA hydratase/isomerase family.</text>
</comment>
<comment type="caution">
    <text evidence="4">The sequence shown here is derived from an EMBL/GenBank/DDBJ whole genome shotgun (WGS) entry which is preliminary data.</text>
</comment>
<dbReference type="FunFam" id="1.10.12.10:FF:000001">
    <property type="entry name" value="Probable enoyl-CoA hydratase, mitochondrial"/>
    <property type="match status" value="1"/>
</dbReference>
<dbReference type="PANTHER" id="PTHR11941:SF54">
    <property type="entry name" value="ENOYL-COA HYDRATASE, MITOCHONDRIAL"/>
    <property type="match status" value="1"/>
</dbReference>
<dbReference type="InterPro" id="IPR018376">
    <property type="entry name" value="Enoyl-CoA_hyd/isom_CS"/>
</dbReference>
<dbReference type="InterPro" id="IPR029045">
    <property type="entry name" value="ClpP/crotonase-like_dom_sf"/>
</dbReference>
<evidence type="ECO:0000256" key="3">
    <source>
        <dbReference type="RuleBase" id="RU003707"/>
    </source>
</evidence>
<protein>
    <submittedName>
        <fullName evidence="4">Crotonase</fullName>
    </submittedName>
</protein>
<keyword evidence="2" id="KW-0456">Lyase</keyword>
<evidence type="ECO:0000313" key="5">
    <source>
        <dbReference type="Proteomes" id="UP000287239"/>
    </source>
</evidence>
<dbReference type="FunFam" id="3.90.226.10:FF:000009">
    <property type="entry name" value="Carnitinyl-CoA dehydratase"/>
    <property type="match status" value="1"/>
</dbReference>
<reference evidence="4 5" key="1">
    <citation type="submission" date="2017-05" db="EMBL/GenBank/DDBJ databases">
        <title>Vagococcus spp. assemblies.</title>
        <authorList>
            <person name="Gulvik C.A."/>
        </authorList>
    </citation>
    <scope>NUCLEOTIDE SEQUENCE [LARGE SCALE GENOMIC DNA]</scope>
    <source>
        <strain evidence="4 5">NCFB 2777</strain>
    </source>
</reference>
<dbReference type="GO" id="GO:0016836">
    <property type="term" value="F:hydro-lyase activity"/>
    <property type="evidence" value="ECO:0007669"/>
    <property type="project" value="UniProtKB-ARBA"/>
</dbReference>
<dbReference type="InterPro" id="IPR001753">
    <property type="entry name" value="Enoyl-CoA_hydra/iso"/>
</dbReference>
<name>A0A429ZIQ3_9ENTE</name>
<proteinExistence type="inferred from homology"/>
<dbReference type="EMBL" id="NGJU01000018">
    <property type="protein sequence ID" value="RST93568.1"/>
    <property type="molecule type" value="Genomic_DNA"/>
</dbReference>
<dbReference type="PANTHER" id="PTHR11941">
    <property type="entry name" value="ENOYL-COA HYDRATASE-RELATED"/>
    <property type="match status" value="1"/>
</dbReference>
<dbReference type="Proteomes" id="UP000287239">
    <property type="component" value="Unassembled WGS sequence"/>
</dbReference>
<organism evidence="4 5">
    <name type="scientific">Vagococcus salmoninarum</name>
    <dbReference type="NCBI Taxonomy" id="2739"/>
    <lineage>
        <taxon>Bacteria</taxon>
        <taxon>Bacillati</taxon>
        <taxon>Bacillota</taxon>
        <taxon>Bacilli</taxon>
        <taxon>Lactobacillales</taxon>
        <taxon>Enterococcaceae</taxon>
        <taxon>Vagococcus</taxon>
    </lineage>
</organism>
<dbReference type="SUPFAM" id="SSF52096">
    <property type="entry name" value="ClpP/crotonase"/>
    <property type="match status" value="1"/>
</dbReference>
<dbReference type="Pfam" id="PF00378">
    <property type="entry name" value="ECH_1"/>
    <property type="match status" value="1"/>
</dbReference>
<dbReference type="CDD" id="cd06558">
    <property type="entry name" value="crotonase-like"/>
    <property type="match status" value="1"/>
</dbReference>
<dbReference type="GO" id="GO:0006635">
    <property type="term" value="P:fatty acid beta-oxidation"/>
    <property type="evidence" value="ECO:0007669"/>
    <property type="project" value="TreeGrafter"/>
</dbReference>
<keyword evidence="5" id="KW-1185">Reference proteome</keyword>